<reference evidence="4 5" key="1">
    <citation type="journal article" date="2023" name="Insect Mol. Biol.">
        <title>Genome sequencing provides insights into the evolution of gene families encoding plant cell wall-degrading enzymes in longhorned beetles.</title>
        <authorList>
            <person name="Shin N.R."/>
            <person name="Okamura Y."/>
            <person name="Kirsch R."/>
            <person name="Pauchet Y."/>
        </authorList>
    </citation>
    <scope>NUCLEOTIDE SEQUENCE [LARGE SCALE GENOMIC DNA]</scope>
    <source>
        <strain evidence="4">EAD_L_NR</strain>
    </source>
</reference>
<proteinExistence type="inferred from homology"/>
<name>A0AAV8W888_9CUCU</name>
<dbReference type="EMBL" id="JANEYG010000006">
    <property type="protein sequence ID" value="KAJ8922497.1"/>
    <property type="molecule type" value="Genomic_DNA"/>
</dbReference>
<keyword evidence="3" id="KW-0962">Peroxisome biogenesis</keyword>
<dbReference type="Proteomes" id="UP001159042">
    <property type="component" value="Unassembled WGS sequence"/>
</dbReference>
<comment type="similarity">
    <text evidence="1 3">Belongs to the peroxin-16 family.</text>
</comment>
<dbReference type="GO" id="GO:0007031">
    <property type="term" value="P:peroxisome organization"/>
    <property type="evidence" value="ECO:0007669"/>
    <property type="project" value="UniProtKB-KW"/>
</dbReference>
<keyword evidence="3" id="KW-0576">Peroxisome</keyword>
<evidence type="ECO:0000256" key="2">
    <source>
        <dbReference type="ARBA" id="ARBA00018577"/>
    </source>
</evidence>
<evidence type="ECO:0000256" key="3">
    <source>
        <dbReference type="RuleBase" id="RU365003"/>
    </source>
</evidence>
<sequence>MSSILLSLPEVFNAYKSWVTKNPQSVGDWESSAKWISYVIAGRINNSYVVSELVYCLSNLLVMFNDRIIKTSYCQVTSNSSAEKLKLWLSVVEYSEVFCELSAKKLWGVSGKWIVIVCIQLFKCISRLLLIYKYKENIIQNPPFPALDRKNIKSTANTTTIGNLARDQFDSACFTLKSSGRVVRKIEASPPIGLRTWKPLPRQQNFPCENDQDAVEDVLTGKYLVAESIYVMKPLVHLASMACFGSRTWKPWLTSLALDLISLHLYRSNRAKKMNSLTPQQRLQLSKRTVLFILYLIRSPFYDKYSKNKINSLLEAFSNHIPLAGFVCKPLAQYMPFWQDTYFYMWSS</sequence>
<evidence type="ECO:0000313" key="5">
    <source>
        <dbReference type="Proteomes" id="UP001159042"/>
    </source>
</evidence>
<comment type="subcellular location">
    <subcellularLocation>
        <location evidence="3">Peroxisome membrane</location>
    </subcellularLocation>
</comment>
<organism evidence="4 5">
    <name type="scientific">Exocentrus adspersus</name>
    <dbReference type="NCBI Taxonomy" id="1586481"/>
    <lineage>
        <taxon>Eukaryota</taxon>
        <taxon>Metazoa</taxon>
        <taxon>Ecdysozoa</taxon>
        <taxon>Arthropoda</taxon>
        <taxon>Hexapoda</taxon>
        <taxon>Insecta</taxon>
        <taxon>Pterygota</taxon>
        <taxon>Neoptera</taxon>
        <taxon>Endopterygota</taxon>
        <taxon>Coleoptera</taxon>
        <taxon>Polyphaga</taxon>
        <taxon>Cucujiformia</taxon>
        <taxon>Chrysomeloidea</taxon>
        <taxon>Cerambycidae</taxon>
        <taxon>Lamiinae</taxon>
        <taxon>Acanthocinini</taxon>
        <taxon>Exocentrus</taxon>
    </lineage>
</organism>
<evidence type="ECO:0000313" key="4">
    <source>
        <dbReference type="EMBL" id="KAJ8922497.1"/>
    </source>
</evidence>
<gene>
    <name evidence="4" type="ORF">NQ315_007527</name>
</gene>
<dbReference type="AlphaFoldDB" id="A0AAV8W888"/>
<evidence type="ECO:0000256" key="1">
    <source>
        <dbReference type="ARBA" id="ARBA00009505"/>
    </source>
</evidence>
<dbReference type="PANTHER" id="PTHR13299:SF0">
    <property type="entry name" value="PEROXISOMAL MEMBRANE PROTEIN PEX16"/>
    <property type="match status" value="1"/>
</dbReference>
<comment type="caution">
    <text evidence="4">The sequence shown here is derived from an EMBL/GenBank/DDBJ whole genome shotgun (WGS) entry which is preliminary data.</text>
</comment>
<dbReference type="InterPro" id="IPR013919">
    <property type="entry name" value="Pex16"/>
</dbReference>
<dbReference type="Pfam" id="PF08610">
    <property type="entry name" value="Pex16"/>
    <property type="match status" value="1"/>
</dbReference>
<dbReference type="PANTHER" id="PTHR13299">
    <property type="entry name" value="PEROXISOMAL MEMBRANE PROTEIN PEX16"/>
    <property type="match status" value="1"/>
</dbReference>
<protein>
    <recommendedName>
        <fullName evidence="2 3">Peroxisomal membrane protein PEX16</fullName>
    </recommendedName>
</protein>
<accession>A0AAV8W888</accession>
<dbReference type="GO" id="GO:0005778">
    <property type="term" value="C:peroxisomal membrane"/>
    <property type="evidence" value="ECO:0007669"/>
    <property type="project" value="UniProtKB-SubCell"/>
</dbReference>
<keyword evidence="5" id="KW-1185">Reference proteome</keyword>